<feature type="signal peptide" evidence="6">
    <location>
        <begin position="1"/>
        <end position="20"/>
    </location>
</feature>
<sequence length="566" mass="59112">MNSLAVSLILLLFGVSPSSCTPPEGCRNVPGSAGYPSPASWTAFNATIFGRLIEAVPTPKYCADLPGGPCTDAQWSSALFRSQNPGSMVSDNVEQGYDLTPPSLCLKNATTCGQGDVPLYSVEAEMVEDVQAAVKFASAHNLRVAIKASGHDVPGRSTAPHSLLIRTRNFRNLSFTDNLVVGSQDLGPAVTVGTGVFNRDLFQAAKANGRFVLATGVATICAGAGYVQGAGHSPLSPQFGLAADNALEFKIVVASGELLTVNSVSHPDLFYALRGGGAGSWGVIVSTTFKTFPALNGTSVSIVLATSNTTATSALASLHAQHVFDLDPVRGGHYLIVTQNADGGSTVILSGKLPNASAARSKALLAPFVNASTALPGVTLLSQGYTYGDINDALFVADDTAGGNVVAGSRFITPDAYRQSPEAFGSVYQELLDAGSPLILEIVVGGGAVADNTNISSAVHPGWRTAKSLFFIANQWEASASLDEIDAVRKQFQTQQLPILERISGPNAGSYSNEGDISEPNFMTTYYGPNYATLSATKAQYDPNDLFIVAMGVGSERWDRLGLCRA</sequence>
<dbReference type="Pfam" id="PF01565">
    <property type="entry name" value="FAD_binding_4"/>
    <property type="match status" value="1"/>
</dbReference>
<evidence type="ECO:0000256" key="5">
    <source>
        <dbReference type="ARBA" id="ARBA00023002"/>
    </source>
</evidence>
<dbReference type="AlphaFoldDB" id="A0AAD6XT34"/>
<dbReference type="PROSITE" id="PS00862">
    <property type="entry name" value="OX2_COVAL_FAD"/>
    <property type="match status" value="1"/>
</dbReference>
<name>A0AAD6XT34_9AGAR</name>
<gene>
    <name evidence="8" type="ORF">B0H15DRAFT_947502</name>
</gene>
<dbReference type="GO" id="GO:0071949">
    <property type="term" value="F:FAD binding"/>
    <property type="evidence" value="ECO:0007669"/>
    <property type="project" value="InterPro"/>
</dbReference>
<dbReference type="PANTHER" id="PTHR42973">
    <property type="entry name" value="BINDING OXIDOREDUCTASE, PUTATIVE (AFU_ORTHOLOGUE AFUA_1G17690)-RELATED"/>
    <property type="match status" value="1"/>
</dbReference>
<keyword evidence="4" id="KW-0274">FAD</keyword>
<organism evidence="8 9">
    <name type="scientific">Mycena belliarum</name>
    <dbReference type="NCBI Taxonomy" id="1033014"/>
    <lineage>
        <taxon>Eukaryota</taxon>
        <taxon>Fungi</taxon>
        <taxon>Dikarya</taxon>
        <taxon>Basidiomycota</taxon>
        <taxon>Agaricomycotina</taxon>
        <taxon>Agaricomycetes</taxon>
        <taxon>Agaricomycetidae</taxon>
        <taxon>Agaricales</taxon>
        <taxon>Marasmiineae</taxon>
        <taxon>Mycenaceae</taxon>
        <taxon>Mycena</taxon>
    </lineage>
</organism>
<dbReference type="Proteomes" id="UP001222325">
    <property type="component" value="Unassembled WGS sequence"/>
</dbReference>
<dbReference type="PROSITE" id="PS51387">
    <property type="entry name" value="FAD_PCMH"/>
    <property type="match status" value="1"/>
</dbReference>
<comment type="similarity">
    <text evidence="2">Belongs to the oxygen-dependent FAD-linked oxidoreductase family.</text>
</comment>
<evidence type="ECO:0000256" key="4">
    <source>
        <dbReference type="ARBA" id="ARBA00022827"/>
    </source>
</evidence>
<evidence type="ECO:0000256" key="2">
    <source>
        <dbReference type="ARBA" id="ARBA00005466"/>
    </source>
</evidence>
<keyword evidence="5" id="KW-0560">Oxidoreductase</keyword>
<dbReference type="InterPro" id="IPR012951">
    <property type="entry name" value="BBE"/>
</dbReference>
<accession>A0AAD6XT34</accession>
<feature type="chain" id="PRO_5042283345" evidence="6">
    <location>
        <begin position="21"/>
        <end position="566"/>
    </location>
</feature>
<keyword evidence="9" id="KW-1185">Reference proteome</keyword>
<evidence type="ECO:0000313" key="9">
    <source>
        <dbReference type="Proteomes" id="UP001222325"/>
    </source>
</evidence>
<keyword evidence="6" id="KW-0732">Signal</keyword>
<keyword evidence="3" id="KW-0285">Flavoprotein</keyword>
<dbReference type="InterPro" id="IPR050416">
    <property type="entry name" value="FAD-linked_Oxidoreductase"/>
</dbReference>
<protein>
    <submittedName>
        <fullName evidence="8">FAD-binding domain-containing protein</fullName>
    </submittedName>
</protein>
<dbReference type="PANTHER" id="PTHR42973:SF39">
    <property type="entry name" value="FAD-BINDING PCMH-TYPE DOMAIN-CONTAINING PROTEIN"/>
    <property type="match status" value="1"/>
</dbReference>
<evidence type="ECO:0000256" key="3">
    <source>
        <dbReference type="ARBA" id="ARBA00022630"/>
    </source>
</evidence>
<dbReference type="InterPro" id="IPR006093">
    <property type="entry name" value="Oxy_OxRdtase_FAD_BS"/>
</dbReference>
<dbReference type="SUPFAM" id="SSF56176">
    <property type="entry name" value="FAD-binding/transporter-associated domain-like"/>
    <property type="match status" value="1"/>
</dbReference>
<dbReference type="InterPro" id="IPR016169">
    <property type="entry name" value="FAD-bd_PCMH_sub2"/>
</dbReference>
<dbReference type="EMBL" id="JARJCN010000016">
    <property type="protein sequence ID" value="KAJ7093372.1"/>
    <property type="molecule type" value="Genomic_DNA"/>
</dbReference>
<dbReference type="InterPro" id="IPR006094">
    <property type="entry name" value="Oxid_FAD_bind_N"/>
</dbReference>
<comment type="caution">
    <text evidence="8">The sequence shown here is derived from an EMBL/GenBank/DDBJ whole genome shotgun (WGS) entry which is preliminary data.</text>
</comment>
<dbReference type="Gene3D" id="3.30.465.10">
    <property type="match status" value="2"/>
</dbReference>
<dbReference type="Pfam" id="PF08031">
    <property type="entry name" value="BBE"/>
    <property type="match status" value="1"/>
</dbReference>
<proteinExistence type="inferred from homology"/>
<dbReference type="GO" id="GO:0016491">
    <property type="term" value="F:oxidoreductase activity"/>
    <property type="evidence" value="ECO:0007669"/>
    <property type="project" value="UniProtKB-KW"/>
</dbReference>
<evidence type="ECO:0000313" key="8">
    <source>
        <dbReference type="EMBL" id="KAJ7093372.1"/>
    </source>
</evidence>
<reference evidence="8" key="1">
    <citation type="submission" date="2023-03" db="EMBL/GenBank/DDBJ databases">
        <title>Massive genome expansion in bonnet fungi (Mycena s.s.) driven by repeated elements and novel gene families across ecological guilds.</title>
        <authorList>
            <consortium name="Lawrence Berkeley National Laboratory"/>
            <person name="Harder C.B."/>
            <person name="Miyauchi S."/>
            <person name="Viragh M."/>
            <person name="Kuo A."/>
            <person name="Thoen E."/>
            <person name="Andreopoulos B."/>
            <person name="Lu D."/>
            <person name="Skrede I."/>
            <person name="Drula E."/>
            <person name="Henrissat B."/>
            <person name="Morin E."/>
            <person name="Kohler A."/>
            <person name="Barry K."/>
            <person name="LaButti K."/>
            <person name="Morin E."/>
            <person name="Salamov A."/>
            <person name="Lipzen A."/>
            <person name="Mereny Z."/>
            <person name="Hegedus B."/>
            <person name="Baldrian P."/>
            <person name="Stursova M."/>
            <person name="Weitz H."/>
            <person name="Taylor A."/>
            <person name="Grigoriev I.V."/>
            <person name="Nagy L.G."/>
            <person name="Martin F."/>
            <person name="Kauserud H."/>
        </authorList>
    </citation>
    <scope>NUCLEOTIDE SEQUENCE</scope>
    <source>
        <strain evidence="8">CBHHK173m</strain>
    </source>
</reference>
<evidence type="ECO:0000256" key="6">
    <source>
        <dbReference type="SAM" id="SignalP"/>
    </source>
</evidence>
<evidence type="ECO:0000259" key="7">
    <source>
        <dbReference type="PROSITE" id="PS51387"/>
    </source>
</evidence>
<dbReference type="InterPro" id="IPR036318">
    <property type="entry name" value="FAD-bd_PCMH-like_sf"/>
</dbReference>
<dbReference type="InterPro" id="IPR016166">
    <property type="entry name" value="FAD-bd_PCMH"/>
</dbReference>
<evidence type="ECO:0000256" key="1">
    <source>
        <dbReference type="ARBA" id="ARBA00001974"/>
    </source>
</evidence>
<feature type="domain" description="FAD-binding PCMH-type" evidence="7">
    <location>
        <begin position="114"/>
        <end position="294"/>
    </location>
</feature>
<comment type="cofactor">
    <cofactor evidence="1">
        <name>FAD</name>
        <dbReference type="ChEBI" id="CHEBI:57692"/>
    </cofactor>
</comment>